<feature type="region of interest" description="Disordered" evidence="4">
    <location>
        <begin position="491"/>
        <end position="524"/>
    </location>
</feature>
<feature type="compositionally biased region" description="Acidic residues" evidence="4">
    <location>
        <begin position="501"/>
        <end position="523"/>
    </location>
</feature>
<comment type="similarity">
    <text evidence="1">Belongs to the RLP family.</text>
</comment>
<feature type="region of interest" description="Disordered" evidence="4">
    <location>
        <begin position="1"/>
        <end position="81"/>
    </location>
</feature>
<organism evidence="6 7">
    <name type="scientific">Seminavis robusta</name>
    <dbReference type="NCBI Taxonomy" id="568900"/>
    <lineage>
        <taxon>Eukaryota</taxon>
        <taxon>Sar</taxon>
        <taxon>Stramenopiles</taxon>
        <taxon>Ochrophyta</taxon>
        <taxon>Bacillariophyta</taxon>
        <taxon>Bacillariophyceae</taxon>
        <taxon>Bacillariophycidae</taxon>
        <taxon>Naviculales</taxon>
        <taxon>Naviculaceae</taxon>
        <taxon>Seminavis</taxon>
    </lineage>
</organism>
<feature type="region of interest" description="Disordered" evidence="4">
    <location>
        <begin position="95"/>
        <end position="129"/>
    </location>
</feature>
<feature type="compositionally biased region" description="Polar residues" evidence="4">
    <location>
        <begin position="22"/>
        <end position="43"/>
    </location>
</feature>
<feature type="compositionally biased region" description="Low complexity" evidence="4">
    <location>
        <begin position="151"/>
        <end position="167"/>
    </location>
</feature>
<gene>
    <name evidence="6" type="ORF">SEMRO_984_G227890.1</name>
</gene>
<evidence type="ECO:0000256" key="1">
    <source>
        <dbReference type="ARBA" id="ARBA00009592"/>
    </source>
</evidence>
<dbReference type="Proteomes" id="UP001153069">
    <property type="component" value="Unassembled WGS sequence"/>
</dbReference>
<protein>
    <submittedName>
        <fullName evidence="6">Leucine-rich repeat</fullName>
    </submittedName>
</protein>
<evidence type="ECO:0000256" key="5">
    <source>
        <dbReference type="SAM" id="Phobius"/>
    </source>
</evidence>
<evidence type="ECO:0000313" key="6">
    <source>
        <dbReference type="EMBL" id="CAB9519047.1"/>
    </source>
</evidence>
<accession>A0A9N8EDC3</accession>
<keyword evidence="5" id="KW-1133">Transmembrane helix</keyword>
<feature type="compositionally biased region" description="Basic and acidic residues" evidence="4">
    <location>
        <begin position="231"/>
        <end position="240"/>
    </location>
</feature>
<dbReference type="OrthoDB" id="676979at2759"/>
<dbReference type="Pfam" id="PF00560">
    <property type="entry name" value="LRR_1"/>
    <property type="match status" value="3"/>
</dbReference>
<dbReference type="EMBL" id="CAICTM010000982">
    <property type="protein sequence ID" value="CAB9519047.1"/>
    <property type="molecule type" value="Genomic_DNA"/>
</dbReference>
<dbReference type="InterPro" id="IPR001611">
    <property type="entry name" value="Leu-rich_rpt"/>
</dbReference>
<dbReference type="GO" id="GO:0012505">
    <property type="term" value="C:endomembrane system"/>
    <property type="evidence" value="ECO:0007669"/>
    <property type="project" value="UniProtKB-SubCell"/>
</dbReference>
<dbReference type="InterPro" id="IPR051502">
    <property type="entry name" value="RLP_Defense_Trigger"/>
</dbReference>
<feature type="compositionally biased region" description="Low complexity" evidence="4">
    <location>
        <begin position="312"/>
        <end position="325"/>
    </location>
</feature>
<keyword evidence="3" id="KW-0677">Repeat</keyword>
<feature type="region of interest" description="Disordered" evidence="4">
    <location>
        <begin position="231"/>
        <end position="325"/>
    </location>
</feature>
<feature type="compositionally biased region" description="Basic residues" evidence="4">
    <location>
        <begin position="168"/>
        <end position="186"/>
    </location>
</feature>
<dbReference type="Gene3D" id="3.80.10.10">
    <property type="entry name" value="Ribonuclease Inhibitor"/>
    <property type="match status" value="2"/>
</dbReference>
<reference evidence="6" key="1">
    <citation type="submission" date="2020-06" db="EMBL/GenBank/DDBJ databases">
        <authorList>
            <consortium name="Plant Systems Biology data submission"/>
        </authorList>
    </citation>
    <scope>NUCLEOTIDE SEQUENCE</scope>
    <source>
        <strain evidence="6">D6</strain>
    </source>
</reference>
<feature type="compositionally biased region" description="Low complexity" evidence="4">
    <location>
        <begin position="103"/>
        <end position="119"/>
    </location>
</feature>
<feature type="region of interest" description="Disordered" evidence="4">
    <location>
        <begin position="151"/>
        <end position="189"/>
    </location>
</feature>
<dbReference type="AlphaFoldDB" id="A0A9N8EDC3"/>
<dbReference type="GO" id="GO:0005886">
    <property type="term" value="C:plasma membrane"/>
    <property type="evidence" value="ECO:0007669"/>
    <property type="project" value="UniProtKB-SubCell"/>
</dbReference>
<sequence>MPSESFDDGSAGSHRGQDRSDSLAQSWSDSRSTRSNYIPTRNSEVARLFLEDDSNSGSDAASDEHSEHDDDHSSLYSDFSSNRHENDRIVESLQVDTQQQWYSSRTTGTTGSTWGSGSDHSSRSNFPSRVVDLRQVDQTINLMDVEAASYMHESSSSSMRVYRSGRGSPKRGKKKPKSKHNRKINRDHKTEGSCNFRKCLYRCMAAALLATVIFLLTWAHLQRSLGERRKFDTDNDDTFREGATAAPSVSPDTDASTTVPSLAPATPLPTTVPSGKPRSTEPTQDATDLQETDPTQEVHPETEPYLTDSEQPHQQAQSPSSQQQIIRVRRQQILDAALAKHRFDTTMPSPHAQQAREWLVTQDDNSLLDDSITQEETTDLETDQLEIMNTAEIAQRFVLASLFFATRPNWAVQTMSATNPSPDERHGQSAQEKGEKPTTRRLQDDAKEVTPSTNCNLNGTLPQAELAWLLLRDKLLTLDLSHNNLHGQLPQLGSFMQSYDDKDDAEDDSKDDDDGDNDDDDDAGIAQESSQCYLELFYAKNNSLSGTLPEDYLVFCQELYHLDLSDNRFVGSIPKQIKQMPHLRQLSLQGNSFEGRLPDMPPRLTDLRCSNNKLNGRLPTGLTELIHLENLELGSNRFSGTLDSDILQRLDKLAKIDLHNNSLSGSIGFATSPPSLVHFIGDHNSFTGTIPDFKSNLQSLIVHSNKLQGSLPDLGHLTLLEELWLAHNPLVGTIPPTVANLRRLKMAILHDTELSGSIPASSLEEMKHLEYLKLHNNPRLHGTISSGLCNLKHLANLNYVSADCNSRVECPCCDRCY</sequence>
<comment type="caution">
    <text evidence="6">The sequence shown here is derived from an EMBL/GenBank/DDBJ whole genome shotgun (WGS) entry which is preliminary data.</text>
</comment>
<dbReference type="PANTHER" id="PTHR48062:SF4">
    <property type="entry name" value="RECEPTOR-LIKE PROTEIN 2-RELATED"/>
    <property type="match status" value="1"/>
</dbReference>
<dbReference type="InterPro" id="IPR032675">
    <property type="entry name" value="LRR_dom_sf"/>
</dbReference>
<evidence type="ECO:0000256" key="4">
    <source>
        <dbReference type="SAM" id="MobiDB-lite"/>
    </source>
</evidence>
<feature type="compositionally biased region" description="Polar residues" evidence="4">
    <location>
        <begin position="280"/>
        <end position="295"/>
    </location>
</feature>
<keyword evidence="5" id="KW-0472">Membrane</keyword>
<feature type="transmembrane region" description="Helical" evidence="5">
    <location>
        <begin position="199"/>
        <end position="221"/>
    </location>
</feature>
<name>A0A9N8EDC3_9STRA</name>
<evidence type="ECO:0000256" key="3">
    <source>
        <dbReference type="ARBA" id="ARBA00022737"/>
    </source>
</evidence>
<keyword evidence="7" id="KW-1185">Reference proteome</keyword>
<feature type="compositionally biased region" description="Low complexity" evidence="4">
    <location>
        <begin position="255"/>
        <end position="274"/>
    </location>
</feature>
<keyword evidence="5" id="KW-0812">Transmembrane</keyword>
<keyword evidence="2" id="KW-0433">Leucine-rich repeat</keyword>
<proteinExistence type="inferred from homology"/>
<feature type="compositionally biased region" description="Basic and acidic residues" evidence="4">
    <location>
        <begin position="422"/>
        <end position="448"/>
    </location>
</feature>
<feature type="compositionally biased region" description="Basic and acidic residues" evidence="4">
    <location>
        <begin position="62"/>
        <end position="73"/>
    </location>
</feature>
<evidence type="ECO:0000256" key="2">
    <source>
        <dbReference type="ARBA" id="ARBA00022614"/>
    </source>
</evidence>
<dbReference type="PANTHER" id="PTHR48062">
    <property type="entry name" value="RECEPTOR-LIKE PROTEIN 14"/>
    <property type="match status" value="1"/>
</dbReference>
<dbReference type="SUPFAM" id="SSF52058">
    <property type="entry name" value="L domain-like"/>
    <property type="match status" value="1"/>
</dbReference>
<evidence type="ECO:0000313" key="7">
    <source>
        <dbReference type="Proteomes" id="UP001153069"/>
    </source>
</evidence>
<feature type="region of interest" description="Disordered" evidence="4">
    <location>
        <begin position="414"/>
        <end position="457"/>
    </location>
</feature>